<dbReference type="Pfam" id="PF00078">
    <property type="entry name" value="RVT_1"/>
    <property type="match status" value="1"/>
</dbReference>
<reference evidence="2" key="1">
    <citation type="submission" date="2024-04" db="EMBL/GenBank/DDBJ databases">
        <authorList>
            <consortium name="Molecular Ecology Group"/>
        </authorList>
    </citation>
    <scope>NUCLEOTIDE SEQUENCE</scope>
</reference>
<dbReference type="PANTHER" id="PTHR24559">
    <property type="entry name" value="TRANSPOSON TY3-I GAG-POL POLYPROTEIN"/>
    <property type="match status" value="1"/>
</dbReference>
<protein>
    <recommendedName>
        <fullName evidence="1">Reverse transcriptase domain-containing protein</fullName>
    </recommendedName>
</protein>
<accession>A0AAV2NVL9</accession>
<dbReference type="InterPro" id="IPR043128">
    <property type="entry name" value="Rev_trsase/Diguanyl_cyclase"/>
</dbReference>
<dbReference type="InterPro" id="IPR043502">
    <property type="entry name" value="DNA/RNA_pol_sf"/>
</dbReference>
<dbReference type="PROSITE" id="PS50878">
    <property type="entry name" value="RT_POL"/>
    <property type="match status" value="1"/>
</dbReference>
<sequence length="251" mass="29106">MQLDVCYTDVCTESTIDESDIDFGLTEKERLKDIVLGIENAEIPLIDDNYLVSVNLKDTSTYAYAPRKFAYNERQQIRKITDDLLAREIIKVSVSPYCARIVPVKKKNGDLRLCVDLRPLNARVIKQKYPFPLIEDCLTKLGDKTVFSLLDLRDGFHQIKVHPDSTKYFSFATPDGQYEYLRLPFGYSEAPAEFQKRIVQILQKLICEDKILIYIDDILIASKSVDENLEILREVLLELKKYGFELNYKKM</sequence>
<dbReference type="InterPro" id="IPR053134">
    <property type="entry name" value="RNA-dir_DNA_polymerase"/>
</dbReference>
<name>A0AAV2NVL9_9HYME</name>
<dbReference type="EMBL" id="OZ034828">
    <property type="protein sequence ID" value="CAL1683819.1"/>
    <property type="molecule type" value="Genomic_DNA"/>
</dbReference>
<evidence type="ECO:0000313" key="3">
    <source>
        <dbReference type="Proteomes" id="UP001497644"/>
    </source>
</evidence>
<organism evidence="2 3">
    <name type="scientific">Lasius platythorax</name>
    <dbReference type="NCBI Taxonomy" id="488582"/>
    <lineage>
        <taxon>Eukaryota</taxon>
        <taxon>Metazoa</taxon>
        <taxon>Ecdysozoa</taxon>
        <taxon>Arthropoda</taxon>
        <taxon>Hexapoda</taxon>
        <taxon>Insecta</taxon>
        <taxon>Pterygota</taxon>
        <taxon>Neoptera</taxon>
        <taxon>Endopterygota</taxon>
        <taxon>Hymenoptera</taxon>
        <taxon>Apocrita</taxon>
        <taxon>Aculeata</taxon>
        <taxon>Formicoidea</taxon>
        <taxon>Formicidae</taxon>
        <taxon>Formicinae</taxon>
        <taxon>Lasius</taxon>
        <taxon>Lasius</taxon>
    </lineage>
</organism>
<feature type="domain" description="Reverse transcriptase" evidence="1">
    <location>
        <begin position="85"/>
        <end position="251"/>
    </location>
</feature>
<dbReference type="Gene3D" id="3.30.70.270">
    <property type="match status" value="1"/>
</dbReference>
<dbReference type="CDD" id="cd01647">
    <property type="entry name" value="RT_LTR"/>
    <property type="match status" value="1"/>
</dbReference>
<gene>
    <name evidence="2" type="ORF">LPLAT_LOCUS9577</name>
</gene>
<dbReference type="PANTHER" id="PTHR24559:SF444">
    <property type="entry name" value="REVERSE TRANSCRIPTASE DOMAIN-CONTAINING PROTEIN"/>
    <property type="match status" value="1"/>
</dbReference>
<dbReference type="GO" id="GO:0071897">
    <property type="term" value="P:DNA biosynthetic process"/>
    <property type="evidence" value="ECO:0007669"/>
    <property type="project" value="UniProtKB-ARBA"/>
</dbReference>
<dbReference type="Proteomes" id="UP001497644">
    <property type="component" value="Chromosome 5"/>
</dbReference>
<dbReference type="Gene3D" id="3.10.10.10">
    <property type="entry name" value="HIV Type 1 Reverse Transcriptase, subunit A, domain 1"/>
    <property type="match status" value="1"/>
</dbReference>
<evidence type="ECO:0000313" key="2">
    <source>
        <dbReference type="EMBL" id="CAL1683819.1"/>
    </source>
</evidence>
<dbReference type="SUPFAM" id="SSF56672">
    <property type="entry name" value="DNA/RNA polymerases"/>
    <property type="match status" value="1"/>
</dbReference>
<dbReference type="AlphaFoldDB" id="A0AAV2NVL9"/>
<keyword evidence="3" id="KW-1185">Reference proteome</keyword>
<proteinExistence type="predicted"/>
<evidence type="ECO:0000259" key="1">
    <source>
        <dbReference type="PROSITE" id="PS50878"/>
    </source>
</evidence>
<dbReference type="InterPro" id="IPR000477">
    <property type="entry name" value="RT_dom"/>
</dbReference>